<evidence type="ECO:0000313" key="1">
    <source>
        <dbReference type="EMBL" id="KAL2551652.1"/>
    </source>
</evidence>
<organism evidence="1 2">
    <name type="scientific">Forsythia ovata</name>
    <dbReference type="NCBI Taxonomy" id="205694"/>
    <lineage>
        <taxon>Eukaryota</taxon>
        <taxon>Viridiplantae</taxon>
        <taxon>Streptophyta</taxon>
        <taxon>Embryophyta</taxon>
        <taxon>Tracheophyta</taxon>
        <taxon>Spermatophyta</taxon>
        <taxon>Magnoliopsida</taxon>
        <taxon>eudicotyledons</taxon>
        <taxon>Gunneridae</taxon>
        <taxon>Pentapetalae</taxon>
        <taxon>asterids</taxon>
        <taxon>lamiids</taxon>
        <taxon>Lamiales</taxon>
        <taxon>Oleaceae</taxon>
        <taxon>Forsythieae</taxon>
        <taxon>Forsythia</taxon>
    </lineage>
</organism>
<protein>
    <submittedName>
        <fullName evidence="1">Uncharacterized protein</fullName>
    </submittedName>
</protein>
<comment type="caution">
    <text evidence="1">The sequence shown here is derived from an EMBL/GenBank/DDBJ whole genome shotgun (WGS) entry which is preliminary data.</text>
</comment>
<dbReference type="EMBL" id="JBFOLJ010000002">
    <property type="protein sequence ID" value="KAL2551652.1"/>
    <property type="molecule type" value="Genomic_DNA"/>
</dbReference>
<name>A0ABD1WPN1_9LAMI</name>
<dbReference type="Proteomes" id="UP001604277">
    <property type="component" value="Unassembled WGS sequence"/>
</dbReference>
<proteinExistence type="predicted"/>
<keyword evidence="2" id="KW-1185">Reference proteome</keyword>
<sequence length="144" mass="16370">MYTSQSHVLNCELYKVMAMKIKELHSTVVGAEVINKLRLENKFLRSRLAVFEDARTKFEYKINMAKIIRHRCEDTKIQHKKWESCGKKEDILSQPLVPRTVSVPVATVPLVPKAAMGVFSTVPLIPEVIVDISFALPPEELLLP</sequence>
<dbReference type="AlphaFoldDB" id="A0ABD1WPN1"/>
<reference evidence="2" key="1">
    <citation type="submission" date="2024-07" db="EMBL/GenBank/DDBJ databases">
        <title>Two chromosome-level genome assemblies of Korean endemic species Abeliophyllum distichum and Forsythia ovata (Oleaceae).</title>
        <authorList>
            <person name="Jang H."/>
        </authorList>
    </citation>
    <scope>NUCLEOTIDE SEQUENCE [LARGE SCALE GENOMIC DNA]</scope>
</reference>
<evidence type="ECO:0000313" key="2">
    <source>
        <dbReference type="Proteomes" id="UP001604277"/>
    </source>
</evidence>
<accession>A0ABD1WPN1</accession>
<gene>
    <name evidence="1" type="ORF">Fot_05271</name>
</gene>